<dbReference type="InterPro" id="IPR053117">
    <property type="entry name" value="DMAC_Protein"/>
</dbReference>
<dbReference type="Proteomes" id="UP000694545">
    <property type="component" value="Unplaced"/>
</dbReference>
<sequence>SGYALSDCSVFPACSTFHSSASGGATAMAPEGGVAAPPGPRKSSCWSCRVLGGAGLMGAAWWVYLGPRRFMQQGHPPTFWHVTQMTFAVSLACFGVVTIFRPVGSGKKES</sequence>
<evidence type="ECO:0000313" key="4">
    <source>
        <dbReference type="Ensembl" id="ENSVKKP00000001298.1"/>
    </source>
</evidence>
<evidence type="ECO:0000256" key="1">
    <source>
        <dbReference type="SAM" id="MobiDB-lite"/>
    </source>
</evidence>
<keyword evidence="5" id="KW-1185">Reference proteome</keyword>
<dbReference type="AlphaFoldDB" id="A0A8D2IRJ5"/>
<dbReference type="Pfam" id="PF15055">
    <property type="entry name" value="DMAC1_Dmo2"/>
    <property type="match status" value="1"/>
</dbReference>
<dbReference type="InterPro" id="IPR028036">
    <property type="entry name" value="DMAC1-like_dom"/>
</dbReference>
<evidence type="ECO:0000313" key="5">
    <source>
        <dbReference type="Proteomes" id="UP000694545"/>
    </source>
</evidence>
<feature type="transmembrane region" description="Helical" evidence="2">
    <location>
        <begin position="85"/>
        <end position="104"/>
    </location>
</feature>
<accession>A0A8D2IRJ5</accession>
<feature type="compositionally biased region" description="Low complexity" evidence="1">
    <location>
        <begin position="27"/>
        <end position="36"/>
    </location>
</feature>
<dbReference type="PANTHER" id="PTHR36469">
    <property type="entry name" value="DISTAL MEMBRANE-ARM ASSEMBLY COMPLEX PROTEIN 1"/>
    <property type="match status" value="1"/>
</dbReference>
<feature type="transmembrane region" description="Helical" evidence="2">
    <location>
        <begin position="46"/>
        <end position="65"/>
    </location>
</feature>
<evidence type="ECO:0000256" key="2">
    <source>
        <dbReference type="SAM" id="Phobius"/>
    </source>
</evidence>
<feature type="region of interest" description="Disordered" evidence="1">
    <location>
        <begin position="22"/>
        <end position="41"/>
    </location>
</feature>
<reference evidence="4" key="1">
    <citation type="submission" date="2025-08" db="UniProtKB">
        <authorList>
            <consortium name="Ensembl"/>
        </authorList>
    </citation>
    <scope>IDENTIFICATION</scope>
</reference>
<evidence type="ECO:0000259" key="3">
    <source>
        <dbReference type="Pfam" id="PF15055"/>
    </source>
</evidence>
<name>A0A8D2IRJ5_VARKO</name>
<feature type="domain" description="Distal membrane-arm assembly complex protein 1-like" evidence="3">
    <location>
        <begin position="44"/>
        <end position="90"/>
    </location>
</feature>
<dbReference type="OMA" id="DIFRMVF"/>
<organism evidence="4 5">
    <name type="scientific">Varanus komodoensis</name>
    <name type="common">Komodo dragon</name>
    <dbReference type="NCBI Taxonomy" id="61221"/>
    <lineage>
        <taxon>Eukaryota</taxon>
        <taxon>Metazoa</taxon>
        <taxon>Chordata</taxon>
        <taxon>Craniata</taxon>
        <taxon>Vertebrata</taxon>
        <taxon>Euteleostomi</taxon>
        <taxon>Lepidosauria</taxon>
        <taxon>Squamata</taxon>
        <taxon>Bifurcata</taxon>
        <taxon>Unidentata</taxon>
        <taxon>Episquamata</taxon>
        <taxon>Toxicofera</taxon>
        <taxon>Anguimorpha</taxon>
        <taxon>Paleoanguimorpha</taxon>
        <taxon>Varanoidea</taxon>
        <taxon>Varanidae</taxon>
        <taxon>Varanus</taxon>
    </lineage>
</organism>
<reference evidence="4" key="2">
    <citation type="submission" date="2025-09" db="UniProtKB">
        <authorList>
            <consortium name="Ensembl"/>
        </authorList>
    </citation>
    <scope>IDENTIFICATION</scope>
</reference>
<keyword evidence="2" id="KW-0472">Membrane</keyword>
<keyword evidence="2" id="KW-0812">Transmembrane</keyword>
<keyword evidence="2" id="KW-1133">Transmembrane helix</keyword>
<protein>
    <recommendedName>
        <fullName evidence="3">Distal membrane-arm assembly complex protein 1-like domain-containing protein</fullName>
    </recommendedName>
</protein>
<dbReference type="Ensembl" id="ENSVKKT00000001347.1">
    <property type="protein sequence ID" value="ENSVKKP00000001298.1"/>
    <property type="gene ID" value="ENSVKKG00000001074.1"/>
</dbReference>
<proteinExistence type="predicted"/>
<dbReference type="PANTHER" id="PTHR36469:SF1">
    <property type="entry name" value="DISTAL MEMBRANE-ARM ASSEMBLY COMPLEX PROTEIN 1"/>
    <property type="match status" value="1"/>
</dbReference>